<comment type="similarity">
    <text evidence="2 12">Belongs to the short-chain dehydrogenases/reductases (SDR) family.</text>
</comment>
<evidence type="ECO:0000256" key="11">
    <source>
        <dbReference type="ARBA" id="ARBA00082544"/>
    </source>
</evidence>
<comment type="subcellular location">
    <subcellularLocation>
        <location evidence="1">Membrane</location>
        <topology evidence="1">Multi-pass membrane protein</topology>
    </subcellularLocation>
</comment>
<evidence type="ECO:0000256" key="8">
    <source>
        <dbReference type="ARBA" id="ARBA00023136"/>
    </source>
</evidence>
<dbReference type="Proteomes" id="UP000325780">
    <property type="component" value="Unassembled WGS sequence"/>
</dbReference>
<keyword evidence="3 13" id="KW-0812">Transmembrane</keyword>
<dbReference type="GO" id="GO:0052650">
    <property type="term" value="F:all-trans-retinol dehydrogenase (NADP+) activity"/>
    <property type="evidence" value="ECO:0007669"/>
    <property type="project" value="UniProtKB-ARBA"/>
</dbReference>
<organism evidence="14 15">
    <name type="scientific">Aspergillus avenaceus</name>
    <dbReference type="NCBI Taxonomy" id="36643"/>
    <lineage>
        <taxon>Eukaryota</taxon>
        <taxon>Fungi</taxon>
        <taxon>Dikarya</taxon>
        <taxon>Ascomycota</taxon>
        <taxon>Pezizomycotina</taxon>
        <taxon>Eurotiomycetes</taxon>
        <taxon>Eurotiomycetidae</taxon>
        <taxon>Eurotiales</taxon>
        <taxon>Aspergillaceae</taxon>
        <taxon>Aspergillus</taxon>
        <taxon>Aspergillus subgen. Circumdati</taxon>
    </lineage>
</organism>
<keyword evidence="6" id="KW-0560">Oxidoreductase</keyword>
<feature type="transmembrane region" description="Helical" evidence="13">
    <location>
        <begin position="6"/>
        <end position="28"/>
    </location>
</feature>
<dbReference type="FunFam" id="3.40.50.720:FF:000131">
    <property type="entry name" value="Short-chain dehydrogenase/reductase 3"/>
    <property type="match status" value="1"/>
</dbReference>
<dbReference type="GO" id="GO:0016020">
    <property type="term" value="C:membrane"/>
    <property type="evidence" value="ECO:0007669"/>
    <property type="project" value="UniProtKB-SubCell"/>
</dbReference>
<protein>
    <recommendedName>
        <fullName evidence="10">Short-chain dehydrogenase/reductase 3</fullName>
    </recommendedName>
    <alternativeName>
        <fullName evidence="11">Retinal short-chain dehydrogenase/reductase 1</fullName>
    </alternativeName>
</protein>
<gene>
    <name evidence="14" type="ORF">BDV25DRAFT_6697</name>
</gene>
<keyword evidence="4" id="KW-0521">NADP</keyword>
<evidence type="ECO:0000256" key="7">
    <source>
        <dbReference type="ARBA" id="ARBA00023098"/>
    </source>
</evidence>
<dbReference type="PANTHER" id="PTHR24322">
    <property type="entry name" value="PKSB"/>
    <property type="match status" value="1"/>
</dbReference>
<evidence type="ECO:0000256" key="4">
    <source>
        <dbReference type="ARBA" id="ARBA00022857"/>
    </source>
</evidence>
<name>A0A5N6TS17_ASPAV</name>
<dbReference type="InterPro" id="IPR002347">
    <property type="entry name" value="SDR_fam"/>
</dbReference>
<dbReference type="InterPro" id="IPR036291">
    <property type="entry name" value="NAD(P)-bd_dom_sf"/>
</dbReference>
<evidence type="ECO:0000256" key="10">
    <source>
        <dbReference type="ARBA" id="ARBA00068717"/>
    </source>
</evidence>
<dbReference type="SUPFAM" id="SSF51735">
    <property type="entry name" value="NAD(P)-binding Rossmann-fold domains"/>
    <property type="match status" value="1"/>
</dbReference>
<dbReference type="Pfam" id="PF00106">
    <property type="entry name" value="adh_short"/>
    <property type="match status" value="1"/>
</dbReference>
<keyword evidence="15" id="KW-1185">Reference proteome</keyword>
<evidence type="ECO:0000256" key="13">
    <source>
        <dbReference type="SAM" id="Phobius"/>
    </source>
</evidence>
<dbReference type="OrthoDB" id="10253736at2759"/>
<proteinExistence type="inferred from homology"/>
<dbReference type="Gene3D" id="3.40.50.720">
    <property type="entry name" value="NAD(P)-binding Rossmann-like Domain"/>
    <property type="match status" value="1"/>
</dbReference>
<sequence length="321" mass="35795">MDPKPAIVNFTWQAALMVFGTVLAVYALQRLSAVLSECVVNNWYSAGPWDPQKELVLVTGGCSGIGQKIAEDLSKNGIEVVILDIQKPRFELSSKIYFYSANVASAESIRTAAELIRKNHGHPTVLINNAGVFYNGTILDEPEYLIRRTFEVNTLAHFLTVKEFLPHMIQQNSGHIITMASVASFITVGEMVDYCCTKSSALAFHEGLTQEIRHWHKAPGVRTSIVHPIWVQTPLIENLTSAGKTFGQAALTPKMISSAVVEHVLAKKSGQLILPTNAVVLSFARLIPWWLQEWLRDRFSLVLKRVRDDVWSQADAQRSQK</sequence>
<evidence type="ECO:0000256" key="5">
    <source>
        <dbReference type="ARBA" id="ARBA00022989"/>
    </source>
</evidence>
<dbReference type="PRINTS" id="PR00081">
    <property type="entry name" value="GDHRDH"/>
</dbReference>
<evidence type="ECO:0000256" key="6">
    <source>
        <dbReference type="ARBA" id="ARBA00023002"/>
    </source>
</evidence>
<evidence type="ECO:0000256" key="1">
    <source>
        <dbReference type="ARBA" id="ARBA00004141"/>
    </source>
</evidence>
<evidence type="ECO:0000313" key="14">
    <source>
        <dbReference type="EMBL" id="KAE8149152.1"/>
    </source>
</evidence>
<keyword evidence="7" id="KW-0443">Lipid metabolism</keyword>
<keyword evidence="8 13" id="KW-0472">Membrane</keyword>
<evidence type="ECO:0000256" key="9">
    <source>
        <dbReference type="ARBA" id="ARBA00059620"/>
    </source>
</evidence>
<evidence type="ECO:0000256" key="3">
    <source>
        <dbReference type="ARBA" id="ARBA00022692"/>
    </source>
</evidence>
<evidence type="ECO:0000313" key="15">
    <source>
        <dbReference type="Proteomes" id="UP000325780"/>
    </source>
</evidence>
<dbReference type="PANTHER" id="PTHR24322:SF736">
    <property type="entry name" value="RETINOL DEHYDROGENASE 10"/>
    <property type="match status" value="1"/>
</dbReference>
<keyword evidence="5 13" id="KW-1133">Transmembrane helix</keyword>
<reference evidence="14 15" key="1">
    <citation type="submission" date="2019-04" db="EMBL/GenBank/DDBJ databases">
        <title>Friends and foes A comparative genomics study of 23 Aspergillus species from section Flavi.</title>
        <authorList>
            <consortium name="DOE Joint Genome Institute"/>
            <person name="Kjaerbolling I."/>
            <person name="Vesth T."/>
            <person name="Frisvad J.C."/>
            <person name="Nybo J.L."/>
            <person name="Theobald S."/>
            <person name="Kildgaard S."/>
            <person name="Isbrandt T."/>
            <person name="Kuo A."/>
            <person name="Sato A."/>
            <person name="Lyhne E.K."/>
            <person name="Kogle M.E."/>
            <person name="Wiebenga A."/>
            <person name="Kun R.S."/>
            <person name="Lubbers R.J."/>
            <person name="Makela M.R."/>
            <person name="Barry K."/>
            <person name="Chovatia M."/>
            <person name="Clum A."/>
            <person name="Daum C."/>
            <person name="Haridas S."/>
            <person name="He G."/>
            <person name="LaButti K."/>
            <person name="Lipzen A."/>
            <person name="Mondo S."/>
            <person name="Riley R."/>
            <person name="Salamov A."/>
            <person name="Simmons B.A."/>
            <person name="Magnuson J.K."/>
            <person name="Henrissat B."/>
            <person name="Mortensen U.H."/>
            <person name="Larsen T.O."/>
            <person name="Devries R.P."/>
            <person name="Grigoriev I.V."/>
            <person name="Machida M."/>
            <person name="Baker S.E."/>
            <person name="Andersen M.R."/>
        </authorList>
    </citation>
    <scope>NUCLEOTIDE SEQUENCE [LARGE SCALE GENOMIC DNA]</scope>
    <source>
        <strain evidence="14 15">IBT 18842</strain>
    </source>
</reference>
<evidence type="ECO:0000256" key="12">
    <source>
        <dbReference type="RuleBase" id="RU000363"/>
    </source>
</evidence>
<evidence type="ECO:0000256" key="2">
    <source>
        <dbReference type="ARBA" id="ARBA00006484"/>
    </source>
</evidence>
<accession>A0A5N6TS17</accession>
<dbReference type="AlphaFoldDB" id="A0A5N6TS17"/>
<dbReference type="PRINTS" id="PR00080">
    <property type="entry name" value="SDRFAMILY"/>
</dbReference>
<dbReference type="EMBL" id="ML742133">
    <property type="protein sequence ID" value="KAE8149152.1"/>
    <property type="molecule type" value="Genomic_DNA"/>
</dbReference>
<comment type="function">
    <text evidence="9">Catalyzes the reduction of all-trans-retinal to all-trans-retinol in the presence of NADPH.</text>
</comment>